<sequence length="148" mass="16476">MPNSMNLNAVEENERDKGKYEVRKIDGKTAFVFDSAPSLIFISENGEIGSESLYINGREALNVKGFSLDFKANDILTFTTDQYALGMDAGKDVFSTEQPEISPKLAHQITINLGINPNEISKLDINKIIEQIAKSLEKEIEASKGRYE</sequence>
<organism evidence="1 2">
    <name type="scientific">Paenibacillus shunpengii</name>
    <dbReference type="NCBI Taxonomy" id="2054424"/>
    <lineage>
        <taxon>Bacteria</taxon>
        <taxon>Bacillati</taxon>
        <taxon>Bacillota</taxon>
        <taxon>Bacilli</taxon>
        <taxon>Bacillales</taxon>
        <taxon>Paenibacillaceae</taxon>
        <taxon>Paenibacillus</taxon>
    </lineage>
</organism>
<dbReference type="EMBL" id="JBHUMJ010000019">
    <property type="protein sequence ID" value="MFD2703805.1"/>
    <property type="molecule type" value="Genomic_DNA"/>
</dbReference>
<gene>
    <name evidence="1" type="ORF">ACFSVM_25580</name>
</gene>
<evidence type="ECO:0000313" key="1">
    <source>
        <dbReference type="EMBL" id="MFD2703805.1"/>
    </source>
</evidence>
<proteinExistence type="predicted"/>
<protein>
    <submittedName>
        <fullName evidence="1">Uncharacterized protein</fullName>
    </submittedName>
</protein>
<evidence type="ECO:0000313" key="2">
    <source>
        <dbReference type="Proteomes" id="UP001597540"/>
    </source>
</evidence>
<dbReference type="RefSeq" id="WP_379265357.1">
    <property type="nucleotide sequence ID" value="NZ_JBHUMJ010000019.1"/>
</dbReference>
<comment type="caution">
    <text evidence="1">The sequence shown here is derived from an EMBL/GenBank/DDBJ whole genome shotgun (WGS) entry which is preliminary data.</text>
</comment>
<keyword evidence="2" id="KW-1185">Reference proteome</keyword>
<reference evidence="2" key="1">
    <citation type="journal article" date="2019" name="Int. J. Syst. Evol. Microbiol.">
        <title>The Global Catalogue of Microorganisms (GCM) 10K type strain sequencing project: providing services to taxonomists for standard genome sequencing and annotation.</title>
        <authorList>
            <consortium name="The Broad Institute Genomics Platform"/>
            <consortium name="The Broad Institute Genome Sequencing Center for Infectious Disease"/>
            <person name="Wu L."/>
            <person name="Ma J."/>
        </authorList>
    </citation>
    <scope>NUCLEOTIDE SEQUENCE [LARGE SCALE GENOMIC DNA]</scope>
    <source>
        <strain evidence="2">KCTC 33849</strain>
    </source>
</reference>
<dbReference type="Proteomes" id="UP001597540">
    <property type="component" value="Unassembled WGS sequence"/>
</dbReference>
<accession>A0ABW5SYW0</accession>
<name>A0ABW5SYW0_9BACL</name>